<dbReference type="STRING" id="62324.A0A4Y0BIN1"/>
<feature type="compositionally biased region" description="Basic residues" evidence="16">
    <location>
        <begin position="190"/>
        <end position="199"/>
    </location>
</feature>
<dbReference type="PROSITE" id="PS51722">
    <property type="entry name" value="G_TR_2"/>
    <property type="match status" value="1"/>
</dbReference>
<feature type="domain" description="Tr-type G" evidence="17">
    <location>
        <begin position="632"/>
        <end position="849"/>
    </location>
</feature>
<evidence type="ECO:0000256" key="3">
    <source>
        <dbReference type="ARBA" id="ARBA00007733"/>
    </source>
</evidence>
<feature type="compositionally biased region" description="Basic and acidic residues" evidence="16">
    <location>
        <begin position="270"/>
        <end position="285"/>
    </location>
</feature>
<comment type="subcellular location">
    <subcellularLocation>
        <location evidence="2">Cytoplasm</location>
    </subcellularLocation>
</comment>
<dbReference type="PANTHER" id="PTHR43381:SF4">
    <property type="entry name" value="EUKARYOTIC TRANSLATION INITIATION FACTOR 5B"/>
    <property type="match status" value="1"/>
</dbReference>
<protein>
    <recommendedName>
        <fullName evidence="5">Eukaryotic translation initiation factor 5B</fullName>
        <ecNumber evidence="4">3.6.5.3</ecNumber>
    </recommendedName>
    <alternativeName>
        <fullName evidence="13">Translation initiation factor IF-2</fullName>
    </alternativeName>
</protein>
<evidence type="ECO:0000256" key="11">
    <source>
        <dbReference type="ARBA" id="ARBA00022917"/>
    </source>
</evidence>
<accession>A0A4Y0BIN1</accession>
<dbReference type="InterPro" id="IPR005225">
    <property type="entry name" value="Small_GTP-bd"/>
</dbReference>
<evidence type="ECO:0000313" key="18">
    <source>
        <dbReference type="EnsemblMetazoa" id="AFUN019851-PA"/>
    </source>
</evidence>
<dbReference type="InterPro" id="IPR015760">
    <property type="entry name" value="TIF_IF2"/>
</dbReference>
<dbReference type="Gene3D" id="3.40.50.300">
    <property type="entry name" value="P-loop containing nucleotide triphosphate hydrolases"/>
    <property type="match status" value="1"/>
</dbReference>
<dbReference type="Pfam" id="PF00009">
    <property type="entry name" value="GTP_EFTU"/>
    <property type="match status" value="1"/>
</dbReference>
<dbReference type="InterPro" id="IPR000795">
    <property type="entry name" value="T_Tr_GTP-bd_dom"/>
</dbReference>
<feature type="compositionally biased region" description="Basic residues" evidence="16">
    <location>
        <begin position="41"/>
        <end position="53"/>
    </location>
</feature>
<dbReference type="GO" id="GO:0003924">
    <property type="term" value="F:GTPase activity"/>
    <property type="evidence" value="ECO:0007669"/>
    <property type="project" value="InterPro"/>
</dbReference>
<dbReference type="FunFam" id="2.40.30.10:FF:000013">
    <property type="entry name" value="eukaryotic translation initiation factor 5B"/>
    <property type="match status" value="1"/>
</dbReference>
<dbReference type="FunFam" id="3.40.50.10050:FF:000002">
    <property type="entry name" value="Eukaryotic translation initiation factor 5B"/>
    <property type="match status" value="1"/>
</dbReference>
<dbReference type="AlphaFoldDB" id="A0A4Y0BIN1"/>
<dbReference type="VEuPathDB" id="VectorBase:AFUN2_014689"/>
<dbReference type="GO" id="GO:0005739">
    <property type="term" value="C:mitochondrion"/>
    <property type="evidence" value="ECO:0007669"/>
    <property type="project" value="TreeGrafter"/>
</dbReference>
<dbReference type="InterPro" id="IPR027417">
    <property type="entry name" value="P-loop_NTPase"/>
</dbReference>
<feature type="region of interest" description="Disordered" evidence="16">
    <location>
        <begin position="1"/>
        <end position="374"/>
    </location>
</feature>
<dbReference type="GO" id="GO:0005525">
    <property type="term" value="F:GTP binding"/>
    <property type="evidence" value="ECO:0007669"/>
    <property type="project" value="UniProtKB-KW"/>
</dbReference>
<evidence type="ECO:0000256" key="7">
    <source>
        <dbReference type="ARBA" id="ARBA00022540"/>
    </source>
</evidence>
<dbReference type="Pfam" id="PF14578">
    <property type="entry name" value="GTP_EFTU_D4"/>
    <property type="match status" value="1"/>
</dbReference>
<dbReference type="GO" id="GO:0046872">
    <property type="term" value="F:metal ion binding"/>
    <property type="evidence" value="ECO:0007669"/>
    <property type="project" value="UniProtKB-KW"/>
</dbReference>
<feature type="compositionally biased region" description="Acidic residues" evidence="16">
    <location>
        <begin position="557"/>
        <end position="595"/>
    </location>
</feature>
<name>A0A4Y0BIN1_ANOFN</name>
<dbReference type="PRINTS" id="PR00315">
    <property type="entry name" value="ELONGATNFCT"/>
</dbReference>
<keyword evidence="11" id="KW-0648">Protein biosynthesis</keyword>
<keyword evidence="12" id="KW-0342">GTP-binding</keyword>
<feature type="compositionally biased region" description="Acidic residues" evidence="16">
    <location>
        <begin position="130"/>
        <end position="147"/>
    </location>
</feature>
<evidence type="ECO:0000256" key="14">
    <source>
        <dbReference type="ARBA" id="ARBA00053410"/>
    </source>
</evidence>
<dbReference type="SUPFAM" id="SSF50447">
    <property type="entry name" value="Translation proteins"/>
    <property type="match status" value="1"/>
</dbReference>
<feature type="compositionally biased region" description="Low complexity" evidence="16">
    <location>
        <begin position="439"/>
        <end position="454"/>
    </location>
</feature>
<evidence type="ECO:0000256" key="10">
    <source>
        <dbReference type="ARBA" id="ARBA00022801"/>
    </source>
</evidence>
<keyword evidence="8" id="KW-0479">Metal-binding</keyword>
<dbReference type="Pfam" id="PF11987">
    <property type="entry name" value="IF-2"/>
    <property type="match status" value="1"/>
</dbReference>
<dbReference type="InterPro" id="IPR029459">
    <property type="entry name" value="EFTU-type"/>
</dbReference>
<evidence type="ECO:0000256" key="4">
    <source>
        <dbReference type="ARBA" id="ARBA00011986"/>
    </source>
</evidence>
<sequence>MGKAKKGKKEAAGAGAEENVSDNDVAPQTDITEVEVENRKNDKKSKKDKKAKKLAVDSDDGEEDEVTAVTESVKKMAVTKKKDKSSAETEHSTGNGSDDEKAGDKASKGKEAKKKKAAKSGPVGFSLLMMDDDDDDDEQENEDEDREEIARKSSIEEEAPSGKGKKTSGSQSKKESATKPEEEDGGATKGGKKSKKKKKKDEDDDDEIDRMLAELGLEYSGKKPPPSADDAAAPQDAQAEAEKPNKKKDKKKKKDDASVDKVTDGGSIDDEPKVVEPEVKSATEKKKGKQNVPVKEEPVAAEPANEEQKKTGKKKGKKNETSSTAAVEEGTVGTSKKGDQSGKGDTAKKTEADTQGAADAAADAKKKKPNKAALAIMQERLKAIREEEERMRKEEEEKQKLEEQAEQFRLEQMRLEQEKREKKKQKEKERKERLKAEGKLLTAKQKQNRARAQAMLEALKAQGLAIPEATGERRPKPGARIRTKKNQAANVDVTESKETTPTAEDVKAQEEPKVKEKEVKESWDVTDSEEEEEEKKSGVELSQQQSVESKDSRGSDDEGDEDGDEENDESDDDDEDDDDDGSDDDDDDDEDDESGSEVGDHRREAEKMRQRALDRIASRTQEAEKKRSLDNLRAAVVCVLGHVDTGKTKILDKLRRTNVQDGEAGGITQQIGATNVPTENIKEQTKFVKGFQELQFKLPGLLIIDTPGHESFSNLRSRGSSLCDIAILVVDIMHGLEPQTLESINLLKSKRTPFVVALNKIDRLYDWSTMPRKDVRDILKAQAANTQLEFNQRTKEIIVQFAEQGLNAALFYENPDPKTYVSLVPTSAITGEGMGNLLFLIVQFCQKQLAKRLMYSDDLQATVLEVKAIPGLGTTIDAILINGKMREGDTMILAGTEGPIVTQIKALLMPQPMKELRVKNAYVEHKEIMAAQGVKIAAKELEKAIAGLNLQIAQKPDEVEIFRDIVARDLKSALNSIRLSDRGVYVQASTLGSLEALLEFLKTSKIPYSGIRIGPVVKRDVMKASTMLEHENQYATILAFDVKVERDAQELADNLGVKVFQADIIYHLFDKFMAYREEIKQRKRDEFKSIAVFPCKLKILPQFVFNSRDPIVMGVIVEAGIVKEGTPITVPSKEFTDLGVVTSIEANHKQLESARKGQEVCIKIEPIPGETPKMFGRHFDDTDMLVSKISRQSIDACKDYFRDDLLKSDWTLMVELKKTFQIL</sequence>
<dbReference type="FunFam" id="2.40.30.10:FF:000026">
    <property type="entry name" value="Eukaryotic translation initiation factor 5B"/>
    <property type="match status" value="1"/>
</dbReference>
<evidence type="ECO:0000256" key="8">
    <source>
        <dbReference type="ARBA" id="ARBA00022723"/>
    </source>
</evidence>
<dbReference type="CDD" id="cd01887">
    <property type="entry name" value="IF2_eIF5B"/>
    <property type="match status" value="1"/>
</dbReference>
<evidence type="ECO:0000256" key="6">
    <source>
        <dbReference type="ARBA" id="ARBA00022490"/>
    </source>
</evidence>
<evidence type="ECO:0000259" key="17">
    <source>
        <dbReference type="PROSITE" id="PS51722"/>
    </source>
</evidence>
<dbReference type="NCBIfam" id="NF003078">
    <property type="entry name" value="PRK04004.1"/>
    <property type="match status" value="1"/>
</dbReference>
<dbReference type="FunFam" id="3.40.50.300:FF:000112">
    <property type="entry name" value="Eukaryotic translation initiation factor 5B"/>
    <property type="match status" value="1"/>
</dbReference>
<feature type="region of interest" description="Disordered" evidence="16">
    <location>
        <begin position="412"/>
        <end position="610"/>
    </location>
</feature>
<keyword evidence="9" id="KW-0547">Nucleotide-binding</keyword>
<comment type="similarity">
    <text evidence="3">Belongs to the TRAFAC class translation factor GTPase superfamily. Classic translation factor GTPase family. IF-2 subfamily.</text>
</comment>
<feature type="compositionally biased region" description="Acidic residues" evidence="16">
    <location>
        <begin position="524"/>
        <end position="533"/>
    </location>
</feature>
<feature type="compositionally biased region" description="Basic and acidic residues" evidence="16">
    <location>
        <begin position="494"/>
        <end position="523"/>
    </location>
</feature>
<evidence type="ECO:0000256" key="16">
    <source>
        <dbReference type="SAM" id="MobiDB-lite"/>
    </source>
</evidence>
<comment type="function">
    <text evidence="14">Plays a role in translation initiation. Ribosome-dependent GTPase that promotes the joining of the 60S ribosomal subunit to the pre-initiation complex to form the 80S initiation complex with the initiator methionine-tRNA in the P-site base paired to the start codon. Together with eIF1A (EIF1AX), actively orients the initiator methionine-tRNA in a conformation that allows 60S ribosomal subunit joining to form the 80S initiation complex. Is released after formation of the 80S initiation complex. Its GTPase activity is not essential for ribosomal subunits joining, but GTP hydrolysis is needed for eIF1A (EIF1AX) ejection quickly followed by EIF5B release to form elongation-competent ribosomes. In contrast to its procaryotic homolog, does not promote recruitment of Met-rRNA to the small ribosomal subunit.</text>
</comment>
<evidence type="ECO:0000256" key="15">
    <source>
        <dbReference type="ARBA" id="ARBA00061781"/>
    </source>
</evidence>
<keyword evidence="10" id="KW-0378">Hydrolase</keyword>
<comment type="subunit">
    <text evidence="15">Interacts through its C-terminal domain (CTD) with the CTD of eIF1A (EIF1AX) or with the CTD of EIF5 (mutually exclusive) through a common binding site. Interacts with eIF1A (EIF1AX) from the location of the start codon by the 43S complex until the formation of the 80S complex. Interacts with ANXA5 in a calcium and phospholipid-dependent manner.</text>
</comment>
<evidence type="ECO:0000256" key="9">
    <source>
        <dbReference type="ARBA" id="ARBA00022741"/>
    </source>
</evidence>
<keyword evidence="6" id="KW-0963">Cytoplasm</keyword>
<evidence type="ECO:0000256" key="1">
    <source>
        <dbReference type="ARBA" id="ARBA00001944"/>
    </source>
</evidence>
<comment type="cofactor">
    <cofactor evidence="1">
        <name>a monovalent cation</name>
        <dbReference type="ChEBI" id="CHEBI:60242"/>
    </cofactor>
</comment>
<dbReference type="CDD" id="cd16266">
    <property type="entry name" value="IF2_aeIF5B_IV"/>
    <property type="match status" value="1"/>
</dbReference>
<feature type="compositionally biased region" description="Acidic residues" evidence="16">
    <location>
        <begin position="57"/>
        <end position="66"/>
    </location>
</feature>
<dbReference type="PANTHER" id="PTHR43381">
    <property type="entry name" value="TRANSLATION INITIATION FACTOR IF-2-RELATED"/>
    <property type="match status" value="1"/>
</dbReference>
<evidence type="ECO:0000256" key="5">
    <source>
        <dbReference type="ARBA" id="ARBA00013824"/>
    </source>
</evidence>
<proteinExistence type="inferred from homology"/>
<organism evidence="18">
    <name type="scientific">Anopheles funestus</name>
    <name type="common">African malaria mosquito</name>
    <dbReference type="NCBI Taxonomy" id="62324"/>
    <lineage>
        <taxon>Eukaryota</taxon>
        <taxon>Metazoa</taxon>
        <taxon>Ecdysozoa</taxon>
        <taxon>Arthropoda</taxon>
        <taxon>Hexapoda</taxon>
        <taxon>Insecta</taxon>
        <taxon>Pterygota</taxon>
        <taxon>Neoptera</taxon>
        <taxon>Endopterygota</taxon>
        <taxon>Diptera</taxon>
        <taxon>Nematocera</taxon>
        <taxon>Culicoidea</taxon>
        <taxon>Culicidae</taxon>
        <taxon>Anophelinae</taxon>
        <taxon>Anopheles</taxon>
    </lineage>
</organism>
<feature type="compositionally biased region" description="Low complexity" evidence="16">
    <location>
        <begin position="228"/>
        <end position="238"/>
    </location>
</feature>
<feature type="compositionally biased region" description="Basic and acidic residues" evidence="16">
    <location>
        <begin position="254"/>
        <end position="263"/>
    </location>
</feature>
<evidence type="ECO:0000256" key="12">
    <source>
        <dbReference type="ARBA" id="ARBA00023134"/>
    </source>
</evidence>
<dbReference type="GO" id="GO:0003743">
    <property type="term" value="F:translation initiation factor activity"/>
    <property type="evidence" value="ECO:0007669"/>
    <property type="project" value="UniProtKB-KW"/>
</dbReference>
<keyword evidence="7" id="KW-0396">Initiation factor</keyword>
<dbReference type="CDD" id="cd03703">
    <property type="entry name" value="aeIF5B_II"/>
    <property type="match status" value="1"/>
</dbReference>
<feature type="compositionally biased region" description="Basic and acidic residues" evidence="16">
    <location>
        <begin position="412"/>
        <end position="438"/>
    </location>
</feature>
<dbReference type="VEuPathDB" id="VectorBase:AFUN019851"/>
<feature type="compositionally biased region" description="Basic residues" evidence="16">
    <location>
        <begin position="476"/>
        <end position="485"/>
    </location>
</feature>
<dbReference type="NCBIfam" id="TIGR00231">
    <property type="entry name" value="small_GTP"/>
    <property type="match status" value="1"/>
</dbReference>
<dbReference type="SUPFAM" id="SSF52540">
    <property type="entry name" value="P-loop containing nucleoside triphosphate hydrolases"/>
    <property type="match status" value="1"/>
</dbReference>
<dbReference type="Gene3D" id="3.40.50.10050">
    <property type="entry name" value="Translation initiation factor IF- 2, domain 3"/>
    <property type="match status" value="1"/>
</dbReference>
<feature type="compositionally biased region" description="Basic and acidic residues" evidence="16">
    <location>
        <begin position="336"/>
        <end position="352"/>
    </location>
</feature>
<evidence type="ECO:0000256" key="2">
    <source>
        <dbReference type="ARBA" id="ARBA00004496"/>
    </source>
</evidence>
<reference evidence="18" key="1">
    <citation type="submission" date="2020-05" db="UniProtKB">
        <authorList>
            <consortium name="EnsemblMetazoa"/>
        </authorList>
    </citation>
    <scope>IDENTIFICATION</scope>
    <source>
        <strain evidence="18">FUMOZ</strain>
    </source>
</reference>
<feature type="compositionally biased region" description="Basic and acidic residues" evidence="16">
    <location>
        <begin position="98"/>
        <end position="110"/>
    </location>
</feature>
<dbReference type="SUPFAM" id="SSF52156">
    <property type="entry name" value="Initiation factor IF2/eIF5b, domain 3"/>
    <property type="match status" value="1"/>
</dbReference>
<dbReference type="InterPro" id="IPR009000">
    <property type="entry name" value="Transl_B-barrel_sf"/>
</dbReference>
<dbReference type="Gene3D" id="2.40.30.10">
    <property type="entry name" value="Translation factors"/>
    <property type="match status" value="2"/>
</dbReference>
<feature type="compositionally biased region" description="Basic and acidic residues" evidence="16">
    <location>
        <begin position="598"/>
        <end position="610"/>
    </location>
</feature>
<evidence type="ECO:0000256" key="13">
    <source>
        <dbReference type="ARBA" id="ARBA00032478"/>
    </source>
</evidence>
<feature type="region of interest" description="Disordered" evidence="16">
    <location>
        <begin position="387"/>
        <end position="406"/>
    </location>
</feature>
<dbReference type="EnsemblMetazoa" id="AFUN019851-RA">
    <property type="protein sequence ID" value="AFUN019851-PA"/>
    <property type="gene ID" value="AFUN019851"/>
</dbReference>
<dbReference type="InterPro" id="IPR023115">
    <property type="entry name" value="TIF_IF2_dom3"/>
</dbReference>
<dbReference type="InterPro" id="IPR036925">
    <property type="entry name" value="TIF_IF2_dom3_sf"/>
</dbReference>
<dbReference type="EC" id="3.6.5.3" evidence="4"/>